<reference evidence="2 3" key="1">
    <citation type="submission" date="2016-10" db="EMBL/GenBank/DDBJ databases">
        <title>Genome sequence of the basidiomycete white-rot fungus Trametes pubescens.</title>
        <authorList>
            <person name="Makela M.R."/>
            <person name="Granchi Z."/>
            <person name="Peng M."/>
            <person name="De Vries R.P."/>
            <person name="Grigoriev I."/>
            <person name="Riley R."/>
            <person name="Hilden K."/>
        </authorList>
    </citation>
    <scope>NUCLEOTIDE SEQUENCE [LARGE SCALE GENOMIC DNA]</scope>
    <source>
        <strain evidence="2 3">FBCC735</strain>
    </source>
</reference>
<proteinExistence type="predicted"/>
<dbReference type="AlphaFoldDB" id="A0A1M2W2J5"/>
<organism evidence="2 3">
    <name type="scientific">Trametes pubescens</name>
    <name type="common">White-rot fungus</name>
    <dbReference type="NCBI Taxonomy" id="154538"/>
    <lineage>
        <taxon>Eukaryota</taxon>
        <taxon>Fungi</taxon>
        <taxon>Dikarya</taxon>
        <taxon>Basidiomycota</taxon>
        <taxon>Agaricomycotina</taxon>
        <taxon>Agaricomycetes</taxon>
        <taxon>Polyporales</taxon>
        <taxon>Polyporaceae</taxon>
        <taxon>Trametes</taxon>
    </lineage>
</organism>
<dbReference type="OrthoDB" id="2985259at2759"/>
<protein>
    <recommendedName>
        <fullName evidence="1">Protein kinase domain-containing protein</fullName>
    </recommendedName>
</protein>
<dbReference type="GO" id="GO:0004672">
    <property type="term" value="F:protein kinase activity"/>
    <property type="evidence" value="ECO:0007669"/>
    <property type="project" value="InterPro"/>
</dbReference>
<sequence length="371" mass="41808">MSFTLKGSPYPSLWLALPRTIEQWSLPGGDETFADPLWRKLHNFFKERGYILWIPFGLSYLGSPRELQPTCNGFAFAPVHRGWGEGSRIRQLSEIHCPNAMLRAARTADGRDVVIRVICVGSEGQNQLEVLKCMARGPYSQATPNHAIPLFELFELEDITFGIFPRVGFSVADAYDSWAENSVGDVIDMVLQCLEALAFLHSMNIAHRDAFKDNFLVQWHPESLATNQLTISRPRVFLHDFETAVRFNVDVPPHARTCTGLPLCPSFALPERYFRPVPPEVSSGNPYDPFELDVWQFGISLIDFRTRMQEIDDVLAEMIADDPSKRQSAFEALTDLARVVRSMPSDRLNIAPIDVDDLMSCRPSPPPSSLP</sequence>
<dbReference type="GO" id="GO:0005524">
    <property type="term" value="F:ATP binding"/>
    <property type="evidence" value="ECO:0007669"/>
    <property type="project" value="InterPro"/>
</dbReference>
<dbReference type="SMART" id="SM00220">
    <property type="entry name" value="S_TKc"/>
    <property type="match status" value="1"/>
</dbReference>
<dbReference type="EMBL" id="MNAD01000324">
    <property type="protein sequence ID" value="OJT14088.1"/>
    <property type="molecule type" value="Genomic_DNA"/>
</dbReference>
<evidence type="ECO:0000313" key="2">
    <source>
        <dbReference type="EMBL" id="OJT14088.1"/>
    </source>
</evidence>
<dbReference type="SUPFAM" id="SSF56112">
    <property type="entry name" value="Protein kinase-like (PK-like)"/>
    <property type="match status" value="1"/>
</dbReference>
<name>A0A1M2W2J5_TRAPU</name>
<dbReference type="PROSITE" id="PS50011">
    <property type="entry name" value="PROTEIN_KINASE_DOM"/>
    <property type="match status" value="1"/>
</dbReference>
<evidence type="ECO:0000313" key="3">
    <source>
        <dbReference type="Proteomes" id="UP000184267"/>
    </source>
</evidence>
<dbReference type="Proteomes" id="UP000184267">
    <property type="component" value="Unassembled WGS sequence"/>
</dbReference>
<dbReference type="STRING" id="154538.A0A1M2W2J5"/>
<evidence type="ECO:0000259" key="1">
    <source>
        <dbReference type="PROSITE" id="PS50011"/>
    </source>
</evidence>
<dbReference type="InterPro" id="IPR011009">
    <property type="entry name" value="Kinase-like_dom_sf"/>
</dbReference>
<comment type="caution">
    <text evidence="2">The sequence shown here is derived from an EMBL/GenBank/DDBJ whole genome shotgun (WGS) entry which is preliminary data.</text>
</comment>
<dbReference type="Gene3D" id="1.10.510.10">
    <property type="entry name" value="Transferase(Phosphotransferase) domain 1"/>
    <property type="match status" value="1"/>
</dbReference>
<dbReference type="OMA" id="RPRAPEM"/>
<accession>A0A1M2W2J5</accession>
<gene>
    <name evidence="2" type="ORF">TRAPUB_9364</name>
</gene>
<dbReference type="InterPro" id="IPR000719">
    <property type="entry name" value="Prot_kinase_dom"/>
</dbReference>
<feature type="domain" description="Protein kinase" evidence="1">
    <location>
        <begin position="75"/>
        <end position="371"/>
    </location>
</feature>
<keyword evidence="3" id="KW-1185">Reference proteome</keyword>